<name>A0ABW2R665_9NEIS</name>
<dbReference type="RefSeq" id="WP_380189191.1">
    <property type="nucleotide sequence ID" value="NZ_JBHTBQ010000039.1"/>
</dbReference>
<proteinExistence type="predicted"/>
<evidence type="ECO:0000313" key="1">
    <source>
        <dbReference type="EMBL" id="MFC7421650.1"/>
    </source>
</evidence>
<comment type="caution">
    <text evidence="1">The sequence shown here is derived from an EMBL/GenBank/DDBJ whole genome shotgun (WGS) entry which is preliminary data.</text>
</comment>
<accession>A0ABW2R665</accession>
<dbReference type="EMBL" id="JBHTBQ010000039">
    <property type="protein sequence ID" value="MFC7421650.1"/>
    <property type="molecule type" value="Genomic_DNA"/>
</dbReference>
<reference evidence="2" key="1">
    <citation type="journal article" date="2019" name="Int. J. Syst. Evol. Microbiol.">
        <title>The Global Catalogue of Microorganisms (GCM) 10K type strain sequencing project: providing services to taxonomists for standard genome sequencing and annotation.</title>
        <authorList>
            <consortium name="The Broad Institute Genomics Platform"/>
            <consortium name="The Broad Institute Genome Sequencing Center for Infectious Disease"/>
            <person name="Wu L."/>
            <person name="Ma J."/>
        </authorList>
    </citation>
    <scope>NUCLEOTIDE SEQUENCE [LARGE SCALE GENOMIC DNA]</scope>
    <source>
        <strain evidence="2">CCUG 62945</strain>
    </source>
</reference>
<keyword evidence="2" id="KW-1185">Reference proteome</keyword>
<feature type="non-terminal residue" evidence="1">
    <location>
        <position position="1"/>
    </location>
</feature>
<gene>
    <name evidence="1" type="ORF">ACFQNF_17450</name>
</gene>
<sequence>SKEGRPDQHEGPSLRIIGSAKKAARSLPRYPFSETPSRLFLASACFKGTLKSPLPRAGIDTQIIGVENTQKLIGNTSFMRCFSP</sequence>
<organism evidence="1 2">
    <name type="scientific">Iodobacter arcticus</name>
    <dbReference type="NCBI Taxonomy" id="590593"/>
    <lineage>
        <taxon>Bacteria</taxon>
        <taxon>Pseudomonadati</taxon>
        <taxon>Pseudomonadota</taxon>
        <taxon>Betaproteobacteria</taxon>
        <taxon>Neisseriales</taxon>
        <taxon>Chitinibacteraceae</taxon>
        <taxon>Iodobacter</taxon>
    </lineage>
</organism>
<evidence type="ECO:0000313" key="2">
    <source>
        <dbReference type="Proteomes" id="UP001596473"/>
    </source>
</evidence>
<protein>
    <submittedName>
        <fullName evidence="1">Uncharacterized protein</fullName>
    </submittedName>
</protein>
<dbReference type="Proteomes" id="UP001596473">
    <property type="component" value="Unassembled WGS sequence"/>
</dbReference>